<evidence type="ECO:0000313" key="5">
    <source>
        <dbReference type="Proteomes" id="UP001215598"/>
    </source>
</evidence>
<dbReference type="InterPro" id="IPR029069">
    <property type="entry name" value="HotDog_dom_sf"/>
</dbReference>
<dbReference type="InterPro" id="IPR054357">
    <property type="entry name" value="MFE-2_N"/>
</dbReference>
<evidence type="ECO:0000313" key="4">
    <source>
        <dbReference type="EMBL" id="KAJ7773204.1"/>
    </source>
</evidence>
<evidence type="ECO:0000259" key="2">
    <source>
        <dbReference type="Pfam" id="PF01575"/>
    </source>
</evidence>
<dbReference type="InterPro" id="IPR002539">
    <property type="entry name" value="MaoC-like_dom"/>
</dbReference>
<sequence length="275" mass="30031">MAPESPLVTEAKKIPIEPLKYTYTERDVILYNLGIGATEKELQWTYEGDDEFSALPTFGVIPQFPASGLLQAKLLHGEQFLSIKAPIPTSGELVSQARLLEVLDKGKAAAVTSVVETRDKSGTLIFENHSTVFIRGSGGFGGQRSGSDRGAATAENAVPKRSPDAVVEEKTSPTQAALYRLSGDENPLHILPEFAAIGGFNKPILHGLCSMGFSGKHVFQKFGAYKDIKVRFAGVVYPGETLVTEMWKEGQKVIFTTKVKERDAIVLYFRRRNPG</sequence>
<dbReference type="GO" id="GO:0003857">
    <property type="term" value="F:(3S)-3-hydroxyacyl-CoA dehydrogenase (NAD+) activity"/>
    <property type="evidence" value="ECO:0007669"/>
    <property type="project" value="TreeGrafter"/>
</dbReference>
<dbReference type="GO" id="GO:0004300">
    <property type="term" value="F:enoyl-CoA hydratase activity"/>
    <property type="evidence" value="ECO:0007669"/>
    <property type="project" value="TreeGrafter"/>
</dbReference>
<dbReference type="AlphaFoldDB" id="A0AAD7JWF3"/>
<dbReference type="GO" id="GO:0005777">
    <property type="term" value="C:peroxisome"/>
    <property type="evidence" value="ECO:0007669"/>
    <property type="project" value="TreeGrafter"/>
</dbReference>
<keyword evidence="5" id="KW-1185">Reference proteome</keyword>
<proteinExistence type="predicted"/>
<gene>
    <name evidence="4" type="ORF">B0H16DRAFT_1766019</name>
</gene>
<dbReference type="GO" id="GO:0006635">
    <property type="term" value="P:fatty acid beta-oxidation"/>
    <property type="evidence" value="ECO:0007669"/>
    <property type="project" value="TreeGrafter"/>
</dbReference>
<dbReference type="GO" id="GO:0044594">
    <property type="term" value="F:17-beta-hydroxysteroid dehydrogenase (NAD+) activity"/>
    <property type="evidence" value="ECO:0007669"/>
    <property type="project" value="TreeGrafter"/>
</dbReference>
<organism evidence="4 5">
    <name type="scientific">Mycena metata</name>
    <dbReference type="NCBI Taxonomy" id="1033252"/>
    <lineage>
        <taxon>Eukaryota</taxon>
        <taxon>Fungi</taxon>
        <taxon>Dikarya</taxon>
        <taxon>Basidiomycota</taxon>
        <taxon>Agaricomycotina</taxon>
        <taxon>Agaricomycetes</taxon>
        <taxon>Agaricomycetidae</taxon>
        <taxon>Agaricales</taxon>
        <taxon>Marasmiineae</taxon>
        <taxon>Mycenaceae</taxon>
        <taxon>Mycena</taxon>
    </lineage>
</organism>
<feature type="domain" description="Peroxisomal multifunctional enzyme type 2-like N-terminal" evidence="3">
    <location>
        <begin position="21"/>
        <end position="136"/>
    </location>
</feature>
<comment type="caution">
    <text evidence="4">The sequence shown here is derived from an EMBL/GenBank/DDBJ whole genome shotgun (WGS) entry which is preliminary data.</text>
</comment>
<dbReference type="SUPFAM" id="SSF54637">
    <property type="entry name" value="Thioesterase/thiol ester dehydrase-isomerase"/>
    <property type="match status" value="2"/>
</dbReference>
<dbReference type="PANTHER" id="PTHR13078:SF56">
    <property type="entry name" value="PEROXISOMAL MULTIFUNCTIONAL ENZYME TYPE 2"/>
    <property type="match status" value="1"/>
</dbReference>
<dbReference type="CDD" id="cd03448">
    <property type="entry name" value="HDE_HSD"/>
    <property type="match status" value="1"/>
</dbReference>
<protein>
    <submittedName>
        <fullName evidence="4">Hydroxysteroid dehydrogenase</fullName>
    </submittedName>
</protein>
<dbReference type="PANTHER" id="PTHR13078">
    <property type="entry name" value="PEROXISOMAL MULTIFUNCTIONAL ENZYME TYPE 2-RELATED"/>
    <property type="match status" value="1"/>
</dbReference>
<dbReference type="Proteomes" id="UP001215598">
    <property type="component" value="Unassembled WGS sequence"/>
</dbReference>
<accession>A0AAD7JWF3</accession>
<evidence type="ECO:0000259" key="3">
    <source>
        <dbReference type="Pfam" id="PF22622"/>
    </source>
</evidence>
<evidence type="ECO:0000256" key="1">
    <source>
        <dbReference type="SAM" id="MobiDB-lite"/>
    </source>
</evidence>
<dbReference type="Gene3D" id="3.10.129.10">
    <property type="entry name" value="Hotdog Thioesterase"/>
    <property type="match status" value="1"/>
</dbReference>
<dbReference type="EMBL" id="JARKIB010000013">
    <property type="protein sequence ID" value="KAJ7773204.1"/>
    <property type="molecule type" value="Genomic_DNA"/>
</dbReference>
<reference evidence="4" key="1">
    <citation type="submission" date="2023-03" db="EMBL/GenBank/DDBJ databases">
        <title>Massive genome expansion in bonnet fungi (Mycena s.s.) driven by repeated elements and novel gene families across ecological guilds.</title>
        <authorList>
            <consortium name="Lawrence Berkeley National Laboratory"/>
            <person name="Harder C.B."/>
            <person name="Miyauchi S."/>
            <person name="Viragh M."/>
            <person name="Kuo A."/>
            <person name="Thoen E."/>
            <person name="Andreopoulos B."/>
            <person name="Lu D."/>
            <person name="Skrede I."/>
            <person name="Drula E."/>
            <person name="Henrissat B."/>
            <person name="Morin E."/>
            <person name="Kohler A."/>
            <person name="Barry K."/>
            <person name="LaButti K."/>
            <person name="Morin E."/>
            <person name="Salamov A."/>
            <person name="Lipzen A."/>
            <person name="Mereny Z."/>
            <person name="Hegedus B."/>
            <person name="Baldrian P."/>
            <person name="Stursova M."/>
            <person name="Weitz H."/>
            <person name="Taylor A."/>
            <person name="Grigoriev I.V."/>
            <person name="Nagy L.G."/>
            <person name="Martin F."/>
            <person name="Kauserud H."/>
        </authorList>
    </citation>
    <scope>NUCLEOTIDE SEQUENCE</scope>
    <source>
        <strain evidence="4">CBHHK182m</strain>
    </source>
</reference>
<dbReference type="Pfam" id="PF01575">
    <property type="entry name" value="MaoC_dehydratas"/>
    <property type="match status" value="1"/>
</dbReference>
<dbReference type="Pfam" id="PF22622">
    <property type="entry name" value="MFE-2_hydrat-2_N"/>
    <property type="match status" value="1"/>
</dbReference>
<feature type="region of interest" description="Disordered" evidence="1">
    <location>
        <begin position="137"/>
        <end position="169"/>
    </location>
</feature>
<name>A0AAD7JWF3_9AGAR</name>
<feature type="domain" description="MaoC-like" evidence="2">
    <location>
        <begin position="158"/>
        <end position="263"/>
    </location>
</feature>